<evidence type="ECO:0000313" key="7">
    <source>
        <dbReference type="EMBL" id="MDF3839746.1"/>
    </source>
</evidence>
<feature type="domain" description="Multidrug resistance protein MdtA-like beta-barrel" evidence="5">
    <location>
        <begin position="220"/>
        <end position="298"/>
    </location>
</feature>
<evidence type="ECO:0000256" key="2">
    <source>
        <dbReference type="ARBA" id="ARBA00009477"/>
    </source>
</evidence>
<dbReference type="InterPro" id="IPR006143">
    <property type="entry name" value="RND_pump_MFP"/>
</dbReference>
<evidence type="ECO:0000259" key="6">
    <source>
        <dbReference type="Pfam" id="PF25967"/>
    </source>
</evidence>
<dbReference type="InterPro" id="IPR058626">
    <property type="entry name" value="MdtA-like_b-barrel"/>
</dbReference>
<comment type="caution">
    <text evidence="7">The sequence shown here is derived from an EMBL/GenBank/DDBJ whole genome shotgun (WGS) entry which is preliminary data.</text>
</comment>
<dbReference type="Gene3D" id="1.10.287.470">
    <property type="entry name" value="Helix hairpin bin"/>
    <property type="match status" value="1"/>
</dbReference>
<evidence type="ECO:0000256" key="3">
    <source>
        <dbReference type="ARBA" id="ARBA00022448"/>
    </source>
</evidence>
<accession>A0ABT6B4E5</accession>
<dbReference type="PANTHER" id="PTHR30469">
    <property type="entry name" value="MULTIDRUG RESISTANCE PROTEIN MDTA"/>
    <property type="match status" value="1"/>
</dbReference>
<dbReference type="InterPro" id="IPR058627">
    <property type="entry name" value="MdtA-like_C"/>
</dbReference>
<dbReference type="SUPFAM" id="SSF111369">
    <property type="entry name" value="HlyD-like secretion proteins"/>
    <property type="match status" value="1"/>
</dbReference>
<dbReference type="RefSeq" id="WP_276269366.1">
    <property type="nucleotide sequence ID" value="NZ_JARJLM010000702.1"/>
</dbReference>
<dbReference type="Pfam" id="PF25917">
    <property type="entry name" value="BSH_RND"/>
    <property type="match status" value="1"/>
</dbReference>
<comment type="similarity">
    <text evidence="2">Belongs to the membrane fusion protein (MFP) (TC 8.A.1) family.</text>
</comment>
<dbReference type="Pfam" id="PF25967">
    <property type="entry name" value="RND-MFP_C"/>
    <property type="match status" value="1"/>
</dbReference>
<proteinExistence type="inferred from homology"/>
<evidence type="ECO:0000313" key="8">
    <source>
        <dbReference type="Proteomes" id="UP001216674"/>
    </source>
</evidence>
<reference evidence="7 8" key="1">
    <citation type="submission" date="2023-03" db="EMBL/GenBank/DDBJ databases">
        <title>Draft assemblies of triclosan tolerant bacteria isolated from returned activated sludge.</title>
        <authorList>
            <person name="Van Hamelsveld S."/>
        </authorList>
    </citation>
    <scope>NUCLEOTIDE SEQUENCE [LARGE SCALE GENOMIC DNA]</scope>
    <source>
        <strain evidence="7 8">GW210010_S58</strain>
    </source>
</reference>
<feature type="domain" description="Multidrug resistance protein MdtA-like C-terminal permuted SH3" evidence="6">
    <location>
        <begin position="305"/>
        <end position="363"/>
    </location>
</feature>
<protein>
    <submittedName>
        <fullName evidence="7">Efflux RND transporter periplasmic adaptor subunit</fullName>
    </submittedName>
</protein>
<evidence type="ECO:0000259" key="5">
    <source>
        <dbReference type="Pfam" id="PF25944"/>
    </source>
</evidence>
<feature type="domain" description="Multidrug resistance protein MdtA-like barrel-sandwich hybrid" evidence="4">
    <location>
        <begin position="73"/>
        <end position="214"/>
    </location>
</feature>
<sequence>MIRLKKRSAIVLAVLAAVAIGACVANGPDLLALMAFRPAAKPEKAAPLVSLTTVQTRDLPVKILAQGHLVPLNQVDVRPQRNGTIRGVHFKEGDDVEAGQLLFTLDAADSTAQFNRSQAQAAQIKAQLDDALRDYGRSKEMLKSRFISSGAVETSASKVEALQAQYRAALADVESVRVQVERTRILAPISGKAGAVKVYRGTLAQEGNANPLVTLVQFDPIGVEFNIPERHLAAVLAARAGNALTVSLQTGDGSEVEGRVTFLNNTVTANTGTISMKASLPNKTQALWPGAFARVTLGAGYSKGAIVLPPQAVIEGPAGHFVYVVTETSEVGIKPVTLLYIQDRQAVVEGLSGGERVVLEGSQNLRAGMKVRVMGKDARRADANGAGGAAS</sequence>
<dbReference type="InterPro" id="IPR058625">
    <property type="entry name" value="MdtA-like_BSH"/>
</dbReference>
<dbReference type="Gene3D" id="2.40.420.20">
    <property type="match status" value="1"/>
</dbReference>
<evidence type="ECO:0000256" key="1">
    <source>
        <dbReference type="ARBA" id="ARBA00004236"/>
    </source>
</evidence>
<dbReference type="Proteomes" id="UP001216674">
    <property type="component" value="Unassembled WGS sequence"/>
</dbReference>
<dbReference type="PROSITE" id="PS51257">
    <property type="entry name" value="PROKAR_LIPOPROTEIN"/>
    <property type="match status" value="1"/>
</dbReference>
<evidence type="ECO:0000259" key="4">
    <source>
        <dbReference type="Pfam" id="PF25917"/>
    </source>
</evidence>
<dbReference type="PANTHER" id="PTHR30469:SF36">
    <property type="entry name" value="BLL3903 PROTEIN"/>
    <property type="match status" value="1"/>
</dbReference>
<dbReference type="Gene3D" id="2.40.50.100">
    <property type="match status" value="1"/>
</dbReference>
<keyword evidence="8" id="KW-1185">Reference proteome</keyword>
<keyword evidence="3" id="KW-0813">Transport</keyword>
<dbReference type="Gene3D" id="2.40.30.170">
    <property type="match status" value="1"/>
</dbReference>
<organism evidence="7 8">
    <name type="scientific">Cupriavidus basilensis</name>
    <dbReference type="NCBI Taxonomy" id="68895"/>
    <lineage>
        <taxon>Bacteria</taxon>
        <taxon>Pseudomonadati</taxon>
        <taxon>Pseudomonadota</taxon>
        <taxon>Betaproteobacteria</taxon>
        <taxon>Burkholderiales</taxon>
        <taxon>Burkholderiaceae</taxon>
        <taxon>Cupriavidus</taxon>
    </lineage>
</organism>
<dbReference type="Pfam" id="PF25944">
    <property type="entry name" value="Beta-barrel_RND"/>
    <property type="match status" value="1"/>
</dbReference>
<comment type="subcellular location">
    <subcellularLocation>
        <location evidence="1">Cell membrane</location>
    </subcellularLocation>
</comment>
<name>A0ABT6B4E5_9BURK</name>
<dbReference type="NCBIfam" id="TIGR01730">
    <property type="entry name" value="RND_mfp"/>
    <property type="match status" value="1"/>
</dbReference>
<gene>
    <name evidence="7" type="ORF">P3W85_43445</name>
</gene>
<dbReference type="EMBL" id="JARJLM010000702">
    <property type="protein sequence ID" value="MDF3839746.1"/>
    <property type="molecule type" value="Genomic_DNA"/>
</dbReference>